<name>A0A543PFS5_9ACTN</name>
<keyword evidence="3" id="KW-1003">Cell membrane</keyword>
<feature type="region of interest" description="Disordered" evidence="7">
    <location>
        <begin position="1"/>
        <end position="21"/>
    </location>
</feature>
<dbReference type="AlphaFoldDB" id="A0A543PFS5"/>
<evidence type="ECO:0000256" key="3">
    <source>
        <dbReference type="ARBA" id="ARBA00022475"/>
    </source>
</evidence>
<comment type="caution">
    <text evidence="10">The sequence shown here is derived from an EMBL/GenBank/DDBJ whole genome shotgun (WGS) entry which is preliminary data.</text>
</comment>
<evidence type="ECO:0000256" key="5">
    <source>
        <dbReference type="ARBA" id="ARBA00022989"/>
    </source>
</evidence>
<dbReference type="PROSITE" id="PS00216">
    <property type="entry name" value="SUGAR_TRANSPORT_1"/>
    <property type="match status" value="2"/>
</dbReference>
<evidence type="ECO:0000313" key="11">
    <source>
        <dbReference type="Proteomes" id="UP000319865"/>
    </source>
</evidence>
<evidence type="ECO:0000256" key="2">
    <source>
        <dbReference type="ARBA" id="ARBA00022448"/>
    </source>
</evidence>
<gene>
    <name evidence="10" type="ORF">FHU33_2341</name>
</gene>
<dbReference type="CDD" id="cd17325">
    <property type="entry name" value="MFS_MdtG_SLC18_like"/>
    <property type="match status" value="1"/>
</dbReference>
<dbReference type="Pfam" id="PF07690">
    <property type="entry name" value="MFS_1"/>
    <property type="match status" value="2"/>
</dbReference>
<evidence type="ECO:0000256" key="1">
    <source>
        <dbReference type="ARBA" id="ARBA00004651"/>
    </source>
</evidence>
<feature type="transmembrane region" description="Helical" evidence="8">
    <location>
        <begin position="410"/>
        <end position="429"/>
    </location>
</feature>
<dbReference type="GO" id="GO:0005886">
    <property type="term" value="C:plasma membrane"/>
    <property type="evidence" value="ECO:0007669"/>
    <property type="project" value="UniProtKB-SubCell"/>
</dbReference>
<keyword evidence="5 8" id="KW-1133">Transmembrane helix</keyword>
<dbReference type="RefSeq" id="WP_142025500.1">
    <property type="nucleotide sequence ID" value="NZ_VFQE01000001.1"/>
</dbReference>
<feature type="transmembrane region" description="Helical" evidence="8">
    <location>
        <begin position="31"/>
        <end position="48"/>
    </location>
</feature>
<evidence type="ECO:0000256" key="7">
    <source>
        <dbReference type="SAM" id="MobiDB-lite"/>
    </source>
</evidence>
<feature type="transmembrane region" description="Helical" evidence="8">
    <location>
        <begin position="101"/>
        <end position="118"/>
    </location>
</feature>
<keyword evidence="4 8" id="KW-0812">Transmembrane</keyword>
<protein>
    <submittedName>
        <fullName evidence="10">Putative MFS family arabinose efflux permease</fullName>
    </submittedName>
</protein>
<dbReference type="SUPFAM" id="SSF103473">
    <property type="entry name" value="MFS general substrate transporter"/>
    <property type="match status" value="1"/>
</dbReference>
<feature type="transmembrane region" description="Helical" evidence="8">
    <location>
        <begin position="124"/>
        <end position="145"/>
    </location>
</feature>
<dbReference type="OrthoDB" id="9810492at2"/>
<dbReference type="EMBL" id="VFQE01000001">
    <property type="protein sequence ID" value="TQN42928.1"/>
    <property type="molecule type" value="Genomic_DNA"/>
</dbReference>
<comment type="subcellular location">
    <subcellularLocation>
        <location evidence="1">Cell membrane</location>
        <topology evidence="1">Multi-pass membrane protein</topology>
    </subcellularLocation>
</comment>
<evidence type="ECO:0000256" key="6">
    <source>
        <dbReference type="ARBA" id="ARBA00023136"/>
    </source>
</evidence>
<feature type="transmembrane region" description="Helical" evidence="8">
    <location>
        <begin position="166"/>
        <end position="186"/>
    </location>
</feature>
<proteinExistence type="predicted"/>
<accession>A0A543PFS5</accession>
<dbReference type="Gene3D" id="1.20.1250.20">
    <property type="entry name" value="MFS general substrate transporter like domains"/>
    <property type="match status" value="2"/>
</dbReference>
<dbReference type="PROSITE" id="PS50850">
    <property type="entry name" value="MFS"/>
    <property type="match status" value="1"/>
</dbReference>
<feature type="transmembrane region" description="Helical" evidence="8">
    <location>
        <begin position="320"/>
        <end position="337"/>
    </location>
</feature>
<dbReference type="PANTHER" id="PTHR23517">
    <property type="entry name" value="RESISTANCE PROTEIN MDTM, PUTATIVE-RELATED-RELATED"/>
    <property type="match status" value="1"/>
</dbReference>
<keyword evidence="6 8" id="KW-0472">Membrane</keyword>
<dbReference type="Proteomes" id="UP000319865">
    <property type="component" value="Unassembled WGS sequence"/>
</dbReference>
<dbReference type="InterPro" id="IPR036259">
    <property type="entry name" value="MFS_trans_sf"/>
</dbReference>
<dbReference type="InterPro" id="IPR011701">
    <property type="entry name" value="MFS"/>
</dbReference>
<evidence type="ECO:0000259" key="9">
    <source>
        <dbReference type="PROSITE" id="PS50850"/>
    </source>
</evidence>
<reference evidence="10 11" key="1">
    <citation type="submission" date="2019-06" db="EMBL/GenBank/DDBJ databases">
        <title>Sequencing the genomes of 1000 actinobacteria strains.</title>
        <authorList>
            <person name="Klenk H.-P."/>
        </authorList>
    </citation>
    <scope>NUCLEOTIDE SEQUENCE [LARGE SCALE GENOMIC DNA]</scope>
    <source>
        <strain evidence="10 11">DSM 46837</strain>
    </source>
</reference>
<feature type="transmembrane region" description="Helical" evidence="8">
    <location>
        <begin position="192"/>
        <end position="210"/>
    </location>
</feature>
<keyword evidence="2" id="KW-0813">Transport</keyword>
<organism evidence="10 11">
    <name type="scientific">Blastococcus colisei</name>
    <dbReference type="NCBI Taxonomy" id="1564162"/>
    <lineage>
        <taxon>Bacteria</taxon>
        <taxon>Bacillati</taxon>
        <taxon>Actinomycetota</taxon>
        <taxon>Actinomycetes</taxon>
        <taxon>Geodermatophilales</taxon>
        <taxon>Geodermatophilaceae</taxon>
        <taxon>Blastococcus</taxon>
    </lineage>
</organism>
<evidence type="ECO:0000256" key="8">
    <source>
        <dbReference type="SAM" id="Phobius"/>
    </source>
</evidence>
<keyword evidence="11" id="KW-1185">Reference proteome</keyword>
<feature type="domain" description="Major facilitator superfamily (MFS) profile" evidence="9">
    <location>
        <begin position="34"/>
        <end position="432"/>
    </location>
</feature>
<dbReference type="InterPro" id="IPR050171">
    <property type="entry name" value="MFS_Transporters"/>
</dbReference>
<dbReference type="InterPro" id="IPR005829">
    <property type="entry name" value="Sugar_transporter_CS"/>
</dbReference>
<feature type="transmembrane region" description="Helical" evidence="8">
    <location>
        <begin position="343"/>
        <end position="363"/>
    </location>
</feature>
<dbReference type="PANTHER" id="PTHR23517:SF3">
    <property type="entry name" value="INTEGRAL MEMBRANE TRANSPORT PROTEIN"/>
    <property type="match status" value="1"/>
</dbReference>
<evidence type="ECO:0000313" key="10">
    <source>
        <dbReference type="EMBL" id="TQN42928.1"/>
    </source>
</evidence>
<sequence length="446" mass="46728">MSSGRNAAEEGAAPRTVATAGPPRLGLRENAAQFALLVAVNALVGGMLGQERTVLPLLAEREFGLTAYTAVLTYILAFGLAKAVTNYLAGAWSDRYGRKPVLVAGWIVAVPVPLLLIWAPSWGWVVAANVLLGISQGLTWSTTVIMKIDLVGPARRGLAMGFNEAAGYLAVAVTALVTGYLAAAHGLRPEPFFLGIAYAALGLGLSTLVVRETIQHARSEAGAHVPRADGLHDHLHEELTQRQVFVQTSFREPALSSASQAGLVNNLNDGLAWGLFPVLYASSGLGVGRIGVLAALYPAVWGLGQLVTGALSDHWGRKPFIVGGMLLQAAALALVAVGDDFPVWVVAAVLLGAGTAMVYPTLLATIGDVAHPRWRARSVGIYRLWRDGGFAVGALLAGVLADLYGIRAAVWVVAALTAVSGAVVAMRMYETHHRRTGVPRPADPVG</sequence>
<feature type="transmembrane region" description="Helical" evidence="8">
    <location>
        <begin position="68"/>
        <end position="89"/>
    </location>
</feature>
<dbReference type="InterPro" id="IPR020846">
    <property type="entry name" value="MFS_dom"/>
</dbReference>
<evidence type="ECO:0000256" key="4">
    <source>
        <dbReference type="ARBA" id="ARBA00022692"/>
    </source>
</evidence>
<dbReference type="GO" id="GO:0022857">
    <property type="term" value="F:transmembrane transporter activity"/>
    <property type="evidence" value="ECO:0007669"/>
    <property type="project" value="InterPro"/>
</dbReference>